<accession>A0A1C7NHD4</accession>
<reference evidence="1 2" key="1">
    <citation type="submission" date="2016-03" db="EMBL/GenBank/DDBJ databases">
        <title>Choanephora cucurbitarum.</title>
        <authorList>
            <person name="Min B."/>
            <person name="Park H."/>
            <person name="Park J.-H."/>
            <person name="Shin H.-D."/>
            <person name="Choi I.-G."/>
        </authorList>
    </citation>
    <scope>NUCLEOTIDE SEQUENCE [LARGE SCALE GENOMIC DNA]</scope>
    <source>
        <strain evidence="1 2">KUS-F28377</strain>
    </source>
</reference>
<dbReference type="InParanoid" id="A0A1C7NHD4"/>
<proteinExistence type="predicted"/>
<dbReference type="Proteomes" id="UP000093000">
    <property type="component" value="Unassembled WGS sequence"/>
</dbReference>
<comment type="caution">
    <text evidence="1">The sequence shown here is derived from an EMBL/GenBank/DDBJ whole genome shotgun (WGS) entry which is preliminary data.</text>
</comment>
<gene>
    <name evidence="1" type="ORF">A0J61_03412</name>
</gene>
<sequence length="73" mass="8349">MCAFDNKIISNIDINRELRKKIPSNQCLLQLGLGLIQEKYLSFLFEANVPLWSTQVLLPSNLIFALFPSKHTT</sequence>
<organism evidence="1 2">
    <name type="scientific">Choanephora cucurbitarum</name>
    <dbReference type="NCBI Taxonomy" id="101091"/>
    <lineage>
        <taxon>Eukaryota</taxon>
        <taxon>Fungi</taxon>
        <taxon>Fungi incertae sedis</taxon>
        <taxon>Mucoromycota</taxon>
        <taxon>Mucoromycotina</taxon>
        <taxon>Mucoromycetes</taxon>
        <taxon>Mucorales</taxon>
        <taxon>Mucorineae</taxon>
        <taxon>Choanephoraceae</taxon>
        <taxon>Choanephoroideae</taxon>
        <taxon>Choanephora</taxon>
    </lineage>
</organism>
<evidence type="ECO:0000313" key="2">
    <source>
        <dbReference type="Proteomes" id="UP000093000"/>
    </source>
</evidence>
<protein>
    <submittedName>
        <fullName evidence="1">Uncharacterized protein</fullName>
    </submittedName>
</protein>
<evidence type="ECO:0000313" key="1">
    <source>
        <dbReference type="EMBL" id="OBZ88533.1"/>
    </source>
</evidence>
<dbReference type="EMBL" id="LUGH01000146">
    <property type="protein sequence ID" value="OBZ88533.1"/>
    <property type="molecule type" value="Genomic_DNA"/>
</dbReference>
<keyword evidence="2" id="KW-1185">Reference proteome</keyword>
<name>A0A1C7NHD4_9FUNG</name>
<dbReference type="AlphaFoldDB" id="A0A1C7NHD4"/>